<comment type="catalytic activity">
    <reaction evidence="1">
        <text>ATP + protein L-histidine = ADP + protein N-phospho-L-histidine.</text>
        <dbReference type="EC" id="2.7.13.3"/>
    </reaction>
</comment>
<gene>
    <name evidence="6" type="ORF">ACFQO0_16135</name>
</gene>
<evidence type="ECO:0000313" key="6">
    <source>
        <dbReference type="EMBL" id="MFC7299968.1"/>
    </source>
</evidence>
<dbReference type="GO" id="GO:0016301">
    <property type="term" value="F:kinase activity"/>
    <property type="evidence" value="ECO:0007669"/>
    <property type="project" value="UniProtKB-KW"/>
</dbReference>
<dbReference type="SUPFAM" id="SSF55874">
    <property type="entry name" value="ATPase domain of HSP90 chaperone/DNA topoisomerase II/histidine kinase"/>
    <property type="match status" value="1"/>
</dbReference>
<evidence type="ECO:0000256" key="3">
    <source>
        <dbReference type="ARBA" id="ARBA00022679"/>
    </source>
</evidence>
<dbReference type="PANTHER" id="PTHR42878">
    <property type="entry name" value="TWO-COMPONENT HISTIDINE KINASE"/>
    <property type="match status" value="1"/>
</dbReference>
<evidence type="ECO:0000259" key="5">
    <source>
        <dbReference type="PROSITE" id="PS50109"/>
    </source>
</evidence>
<evidence type="ECO:0000256" key="4">
    <source>
        <dbReference type="ARBA" id="ARBA00022777"/>
    </source>
</evidence>
<dbReference type="EMBL" id="JBHTCC010000005">
    <property type="protein sequence ID" value="MFC7299968.1"/>
    <property type="molecule type" value="Genomic_DNA"/>
</dbReference>
<keyword evidence="4 6" id="KW-0418">Kinase</keyword>
<reference evidence="7" key="1">
    <citation type="journal article" date="2019" name="Int. J. Syst. Evol. Microbiol.">
        <title>The Global Catalogue of Microorganisms (GCM) 10K type strain sequencing project: providing services to taxonomists for standard genome sequencing and annotation.</title>
        <authorList>
            <consortium name="The Broad Institute Genomics Platform"/>
            <consortium name="The Broad Institute Genome Sequencing Center for Infectious Disease"/>
            <person name="Wu L."/>
            <person name="Ma J."/>
        </authorList>
    </citation>
    <scope>NUCLEOTIDE SEQUENCE [LARGE SCALE GENOMIC DNA]</scope>
    <source>
        <strain evidence="7">CCUG 36956</strain>
    </source>
</reference>
<feature type="domain" description="Histidine kinase" evidence="5">
    <location>
        <begin position="8"/>
        <end position="207"/>
    </location>
</feature>
<accession>A0ABW2JA66</accession>
<keyword evidence="7" id="KW-1185">Reference proteome</keyword>
<dbReference type="InterPro" id="IPR036890">
    <property type="entry name" value="HATPase_C_sf"/>
</dbReference>
<evidence type="ECO:0000256" key="2">
    <source>
        <dbReference type="ARBA" id="ARBA00012438"/>
    </source>
</evidence>
<dbReference type="EC" id="2.7.13.3" evidence="2"/>
<dbReference type="RefSeq" id="WP_382236686.1">
    <property type="nucleotide sequence ID" value="NZ_JBHTCC010000005.1"/>
</dbReference>
<dbReference type="InterPro" id="IPR050351">
    <property type="entry name" value="BphY/WalK/GraS-like"/>
</dbReference>
<dbReference type="PROSITE" id="PS50109">
    <property type="entry name" value="HIS_KIN"/>
    <property type="match status" value="1"/>
</dbReference>
<dbReference type="InterPro" id="IPR005467">
    <property type="entry name" value="His_kinase_dom"/>
</dbReference>
<organism evidence="6 7">
    <name type="scientific">Herminiimonas aquatilis</name>
    <dbReference type="NCBI Taxonomy" id="345342"/>
    <lineage>
        <taxon>Bacteria</taxon>
        <taxon>Pseudomonadati</taxon>
        <taxon>Pseudomonadota</taxon>
        <taxon>Betaproteobacteria</taxon>
        <taxon>Burkholderiales</taxon>
        <taxon>Oxalobacteraceae</taxon>
        <taxon>Herminiimonas</taxon>
    </lineage>
</organism>
<dbReference type="PRINTS" id="PR00344">
    <property type="entry name" value="BCTRLSENSOR"/>
</dbReference>
<dbReference type="Gene3D" id="3.30.565.10">
    <property type="entry name" value="Histidine kinase-like ATPase, C-terminal domain"/>
    <property type="match status" value="1"/>
</dbReference>
<proteinExistence type="predicted"/>
<keyword evidence="3" id="KW-0808">Transferase</keyword>
<dbReference type="Proteomes" id="UP001596379">
    <property type="component" value="Unassembled WGS sequence"/>
</dbReference>
<name>A0ABW2JA66_9BURK</name>
<protein>
    <recommendedName>
        <fullName evidence="2">histidine kinase</fullName>
        <ecNumber evidence="2">2.7.13.3</ecNumber>
    </recommendedName>
</protein>
<dbReference type="Pfam" id="PF02518">
    <property type="entry name" value="HATPase_c"/>
    <property type="match status" value="1"/>
</dbReference>
<evidence type="ECO:0000256" key="1">
    <source>
        <dbReference type="ARBA" id="ARBA00000085"/>
    </source>
</evidence>
<dbReference type="InterPro" id="IPR004358">
    <property type="entry name" value="Sig_transdc_His_kin-like_C"/>
</dbReference>
<comment type="caution">
    <text evidence="6">The sequence shown here is derived from an EMBL/GenBank/DDBJ whole genome shotgun (WGS) entry which is preliminary data.</text>
</comment>
<dbReference type="PANTHER" id="PTHR42878:SF14">
    <property type="entry name" value="OSMOLARITY TWO-COMPONENT SYSTEM PROTEIN SSK1"/>
    <property type="match status" value="1"/>
</dbReference>
<evidence type="ECO:0000313" key="7">
    <source>
        <dbReference type="Proteomes" id="UP001596379"/>
    </source>
</evidence>
<sequence length="207" mass="22380">MNQQLAALIVHDLKNSLGALEGQLSALTAELDHEKAMQAHTTCIALREKMIGFLTLYKASEHGLLAHIEAVCPADFLRALVHNHPLVDNRSDAKIKITINDNDNDMPAIAFFDEHLTEMALDAALQNALRFAKSAISIACVKMDSEIVFTIQDDGPGLGVTEEKPSTGLGMALCEAIARAHQNDDRNGSTQLQSLPDGGALFTLRLP</sequence>
<dbReference type="InterPro" id="IPR003594">
    <property type="entry name" value="HATPase_dom"/>
</dbReference>